<comment type="caution">
    <text evidence="3">The sequence shown here is derived from an EMBL/GenBank/DDBJ whole genome shotgun (WGS) entry which is preliminary data.</text>
</comment>
<dbReference type="InterPro" id="IPR029044">
    <property type="entry name" value="Nucleotide-diphossugar_trans"/>
</dbReference>
<dbReference type="Gene3D" id="3.90.550.20">
    <property type="match status" value="1"/>
</dbReference>
<evidence type="ECO:0000256" key="1">
    <source>
        <dbReference type="ARBA" id="ARBA00022679"/>
    </source>
</evidence>
<dbReference type="SUPFAM" id="SSF53448">
    <property type="entry name" value="Nucleotide-diphospho-sugar transferases"/>
    <property type="match status" value="1"/>
</dbReference>
<reference evidence="3 4" key="1">
    <citation type="submission" date="2018-03" db="EMBL/GenBank/DDBJ databases">
        <title>The draft genome of Zobellella taiwanensis JCM 13381.</title>
        <authorList>
            <person name="Liu L."/>
            <person name="Li L."/>
            <person name="Wang T."/>
            <person name="Zhang X."/>
            <person name="Liang L."/>
        </authorList>
    </citation>
    <scope>NUCLEOTIDE SEQUENCE [LARGE SCALE GENOMIC DNA]</scope>
    <source>
        <strain evidence="3 4">JCM 13381</strain>
    </source>
</reference>
<evidence type="ECO:0000256" key="2">
    <source>
        <dbReference type="SAM" id="MobiDB-lite"/>
    </source>
</evidence>
<dbReference type="AlphaFoldDB" id="A0A2P7QXP3"/>
<proteinExistence type="predicted"/>
<dbReference type="RefSeq" id="WP_106453324.1">
    <property type="nucleotide sequence ID" value="NZ_PXYH01000010.1"/>
</dbReference>
<organism evidence="3 4">
    <name type="scientific">Zobellella taiwanensis</name>
    <dbReference type="NCBI Taxonomy" id="347535"/>
    <lineage>
        <taxon>Bacteria</taxon>
        <taxon>Pseudomonadati</taxon>
        <taxon>Pseudomonadota</taxon>
        <taxon>Gammaproteobacteria</taxon>
        <taxon>Aeromonadales</taxon>
        <taxon>Aeromonadaceae</taxon>
        <taxon>Zobellella</taxon>
    </lineage>
</organism>
<dbReference type="GO" id="GO:0000030">
    <property type="term" value="F:mannosyltransferase activity"/>
    <property type="evidence" value="ECO:0007669"/>
    <property type="project" value="TreeGrafter"/>
</dbReference>
<dbReference type="PANTHER" id="PTHR32385">
    <property type="entry name" value="MANNOSYL PHOSPHORYLINOSITOL CERAMIDE SYNTHASE"/>
    <property type="match status" value="1"/>
</dbReference>
<dbReference type="EMBL" id="PXYH01000010">
    <property type="protein sequence ID" value="PSJ42732.1"/>
    <property type="molecule type" value="Genomic_DNA"/>
</dbReference>
<dbReference type="GO" id="GO:0051999">
    <property type="term" value="P:mannosyl-inositol phosphorylceramide biosynthetic process"/>
    <property type="evidence" value="ECO:0007669"/>
    <property type="project" value="TreeGrafter"/>
</dbReference>
<dbReference type="Pfam" id="PF04488">
    <property type="entry name" value="Gly_transf_sug"/>
    <property type="match status" value="1"/>
</dbReference>
<keyword evidence="1 3" id="KW-0808">Transferase</keyword>
<dbReference type="GO" id="GO:0016020">
    <property type="term" value="C:membrane"/>
    <property type="evidence" value="ECO:0007669"/>
    <property type="project" value="GOC"/>
</dbReference>
<dbReference type="Proteomes" id="UP000242181">
    <property type="component" value="Unassembled WGS sequence"/>
</dbReference>
<gene>
    <name evidence="3" type="ORF">C7I36_08655</name>
</gene>
<dbReference type="InterPro" id="IPR051706">
    <property type="entry name" value="Glycosyltransferase_domain"/>
</dbReference>
<dbReference type="PANTHER" id="PTHR32385:SF15">
    <property type="entry name" value="INOSITOL PHOSPHOCERAMIDE MANNOSYLTRANSFERASE 1"/>
    <property type="match status" value="1"/>
</dbReference>
<accession>A0A2P7QXP3</accession>
<evidence type="ECO:0000313" key="4">
    <source>
        <dbReference type="Proteomes" id="UP000242181"/>
    </source>
</evidence>
<name>A0A2P7QXP3_9GAMM</name>
<evidence type="ECO:0000313" key="3">
    <source>
        <dbReference type="EMBL" id="PSJ42732.1"/>
    </source>
</evidence>
<feature type="region of interest" description="Disordered" evidence="2">
    <location>
        <begin position="241"/>
        <end position="268"/>
    </location>
</feature>
<keyword evidence="4" id="KW-1185">Reference proteome</keyword>
<feature type="compositionally biased region" description="Basic and acidic residues" evidence="2">
    <location>
        <begin position="241"/>
        <end position="256"/>
    </location>
</feature>
<dbReference type="InterPro" id="IPR007577">
    <property type="entry name" value="GlycoTrfase_DXD_sugar-bd_CS"/>
</dbReference>
<sequence>MKAHILLTRQLIKLFANLTKMLSYGFHAVLPNRRFTLPERAPALLRGSRRPIPRIIWQTNFTNRVTLPVYLNYLFNRLISPTFEYRFMITEARADFIREHYPAEIFEQYSRLQIGAAQADFWRLLVLQKYGGVYLDIDAHAVWPLGFIIKPGHEELYIIRQNHELTNYFIASKPDNPNLARLIDRVWNNIRENTITGVYNLTGPGVFNQVLDYRQVPTTFYRYTCSQGSFTNEHFQYIDKPQGKWTKEQKKTDVVRQDPPPGNTSGPA</sequence>
<dbReference type="OrthoDB" id="277808at2"/>
<protein>
    <submittedName>
        <fullName evidence="3">Glycosyl transferase</fullName>
    </submittedName>
</protein>